<dbReference type="GO" id="GO:0045892">
    <property type="term" value="P:negative regulation of DNA-templated transcription"/>
    <property type="evidence" value="ECO:0007669"/>
    <property type="project" value="InterPro"/>
</dbReference>
<protein>
    <submittedName>
        <fullName evidence="6">BlaI/MecI/CopY family transcriptional regulator</fullName>
    </submittedName>
</protein>
<keyword evidence="2" id="KW-0805">Transcription regulation</keyword>
<dbReference type="Pfam" id="PF03965">
    <property type="entry name" value="Penicillinase_R"/>
    <property type="match status" value="1"/>
</dbReference>
<reference evidence="6" key="2">
    <citation type="submission" date="2023-08" db="EMBL/GenBank/DDBJ databases">
        <title>Identification and characterization of horizontal gene transfer across gut microbiota members of farm animals based on homology search.</title>
        <authorList>
            <person name="Schwarzerova J."/>
            <person name="Nykrynova M."/>
            <person name="Jureckova K."/>
            <person name="Cejkova D."/>
            <person name="Rychlik I."/>
        </authorList>
    </citation>
    <scope>NUCLEOTIDE SEQUENCE</scope>
    <source>
        <strain evidence="6">ET15</strain>
        <strain evidence="5">ET37</strain>
    </source>
</reference>
<comment type="caution">
    <text evidence="6">The sequence shown here is derived from an EMBL/GenBank/DDBJ whole genome shotgun (WGS) entry which is preliminary data.</text>
</comment>
<dbReference type="InterPro" id="IPR036390">
    <property type="entry name" value="WH_DNA-bd_sf"/>
</dbReference>
<gene>
    <name evidence="5" type="ORF">QVN81_09530</name>
    <name evidence="6" type="ORF">QVN84_10275</name>
</gene>
<proteinExistence type="inferred from homology"/>
<evidence type="ECO:0000256" key="2">
    <source>
        <dbReference type="ARBA" id="ARBA00023015"/>
    </source>
</evidence>
<dbReference type="AlphaFoldDB" id="A0AAW7JJE2"/>
<evidence type="ECO:0000313" key="8">
    <source>
        <dbReference type="Proteomes" id="UP001168478"/>
    </source>
</evidence>
<dbReference type="GO" id="GO:0003677">
    <property type="term" value="F:DNA binding"/>
    <property type="evidence" value="ECO:0007669"/>
    <property type="project" value="UniProtKB-KW"/>
</dbReference>
<dbReference type="SUPFAM" id="SSF46785">
    <property type="entry name" value="Winged helix' DNA-binding domain"/>
    <property type="match status" value="1"/>
</dbReference>
<dbReference type="Proteomes" id="UP001167831">
    <property type="component" value="Unassembled WGS sequence"/>
</dbReference>
<comment type="similarity">
    <text evidence="1">Belongs to the BlaI transcriptional regulatory family.</text>
</comment>
<dbReference type="RefSeq" id="WP_289825681.1">
    <property type="nucleotide sequence ID" value="NZ_JAUEIE010000010.1"/>
</dbReference>
<organism evidence="6 8">
    <name type="scientific">Leyella lascolaii</name>
    <dbReference type="NCBI Taxonomy" id="1776379"/>
    <lineage>
        <taxon>Bacteria</taxon>
        <taxon>Pseudomonadati</taxon>
        <taxon>Bacteroidota</taxon>
        <taxon>Bacteroidia</taxon>
        <taxon>Bacteroidales</taxon>
        <taxon>Prevotellaceae</taxon>
        <taxon>Leyella</taxon>
    </lineage>
</organism>
<dbReference type="InterPro" id="IPR005650">
    <property type="entry name" value="BlaI_family"/>
</dbReference>
<evidence type="ECO:0000313" key="5">
    <source>
        <dbReference type="EMBL" id="MDN0023258.1"/>
    </source>
</evidence>
<dbReference type="EMBL" id="JAUEIE010000010">
    <property type="protein sequence ID" value="MDN0023258.1"/>
    <property type="molecule type" value="Genomic_DNA"/>
</dbReference>
<accession>A0AAW7JJE2</accession>
<dbReference type="Gene3D" id="1.10.4040.10">
    <property type="entry name" value="Penicillinase repressor domain"/>
    <property type="match status" value="1"/>
</dbReference>
<evidence type="ECO:0000256" key="3">
    <source>
        <dbReference type="ARBA" id="ARBA00023125"/>
    </source>
</evidence>
<dbReference type="EMBL" id="JAUEIF010000010">
    <property type="protein sequence ID" value="MDN0025899.1"/>
    <property type="molecule type" value="Genomic_DNA"/>
</dbReference>
<keyword evidence="3" id="KW-0238">DNA-binding</keyword>
<keyword evidence="4" id="KW-0804">Transcription</keyword>
<dbReference type="InterPro" id="IPR036388">
    <property type="entry name" value="WH-like_DNA-bd_sf"/>
</dbReference>
<evidence type="ECO:0000256" key="4">
    <source>
        <dbReference type="ARBA" id="ARBA00023163"/>
    </source>
</evidence>
<evidence type="ECO:0000313" key="7">
    <source>
        <dbReference type="Proteomes" id="UP001167831"/>
    </source>
</evidence>
<dbReference type="Gene3D" id="1.10.10.10">
    <property type="entry name" value="Winged helix-like DNA-binding domain superfamily/Winged helix DNA-binding domain"/>
    <property type="match status" value="1"/>
</dbReference>
<dbReference type="Proteomes" id="UP001168478">
    <property type="component" value="Unassembled WGS sequence"/>
</dbReference>
<dbReference type="PIRSF" id="PIRSF019455">
    <property type="entry name" value="CopR_AtkY"/>
    <property type="match status" value="1"/>
</dbReference>
<evidence type="ECO:0000313" key="6">
    <source>
        <dbReference type="EMBL" id="MDN0025899.1"/>
    </source>
</evidence>
<name>A0AAW7JJE2_9BACT</name>
<reference evidence="6" key="1">
    <citation type="submission" date="2023-06" db="EMBL/GenBank/DDBJ databases">
        <authorList>
            <person name="Zeman M."/>
            <person name="Kubasova T."/>
            <person name="Jahodarova E."/>
            <person name="Nykrynova M."/>
            <person name="Rychlik I."/>
        </authorList>
    </citation>
    <scope>NUCLEOTIDE SEQUENCE</scope>
    <source>
        <strain evidence="6">ET15</strain>
        <strain evidence="5">ET37</strain>
    </source>
</reference>
<sequence>MKTLTNKEEEIMNHYWNRGDMQIRELQSCYDDPKPHVNTLSTLVRILEEKGFLSHRALSARCFQYFATVSRDEYSRGSLKNVISKFFGNSYLDAVSSLVKEEDLTVEDLKKLIDMVKDI</sequence>
<keyword evidence="7" id="KW-1185">Reference proteome</keyword>
<evidence type="ECO:0000256" key="1">
    <source>
        <dbReference type="ARBA" id="ARBA00011046"/>
    </source>
</evidence>